<name>A0A7U6FSA4_VIBAN</name>
<reference evidence="2 4" key="2">
    <citation type="journal article" date="2021" name="PeerJ">
        <title>Analysis of 44 Vibrio anguillarum genomes reveals high genetic diversity.</title>
        <authorList>
            <person name="Hansen M.J."/>
            <person name="Dalsgaard I."/>
        </authorList>
    </citation>
    <scope>NUCLEOTIDE SEQUENCE [LARGE SCALE GENOMIC DNA]</scope>
    <source>
        <strain evidence="2 4">040915-1/1B</strain>
    </source>
</reference>
<evidence type="ECO:0000313" key="4">
    <source>
        <dbReference type="Proteomes" id="UP000726136"/>
    </source>
</evidence>
<evidence type="ECO:0000313" key="2">
    <source>
        <dbReference type="EMBL" id="MBF4374471.1"/>
    </source>
</evidence>
<organism evidence="1 3">
    <name type="scientific">Vibrio anguillarum</name>
    <name type="common">Listonella anguillarum</name>
    <dbReference type="NCBI Taxonomy" id="55601"/>
    <lineage>
        <taxon>Bacteria</taxon>
        <taxon>Pseudomonadati</taxon>
        <taxon>Pseudomonadota</taxon>
        <taxon>Gammaproteobacteria</taxon>
        <taxon>Vibrionales</taxon>
        <taxon>Vibrionaceae</taxon>
        <taxon>Vibrio</taxon>
    </lineage>
</organism>
<gene>
    <name evidence="1" type="ORF">DYL72_15570</name>
    <name evidence="2" type="ORF">EAY46_15485</name>
</gene>
<keyword evidence="4" id="KW-1185">Reference proteome</keyword>
<dbReference type="Proteomes" id="UP000256923">
    <property type="component" value="Chromosome 1"/>
</dbReference>
<dbReference type="RefSeq" id="WP_116285160.1">
    <property type="nucleotide sequence ID" value="NZ_CP034672.1"/>
</dbReference>
<evidence type="ECO:0000313" key="1">
    <source>
        <dbReference type="EMBL" id="AZS26325.1"/>
    </source>
</evidence>
<dbReference type="EMBL" id="RDPI01000019">
    <property type="protein sequence ID" value="MBF4374471.1"/>
    <property type="molecule type" value="Genomic_DNA"/>
</dbReference>
<dbReference type="AlphaFoldDB" id="A0A7U6FSA4"/>
<reference evidence="1 3" key="1">
    <citation type="submission" date="2018-12" db="EMBL/GenBank/DDBJ databases">
        <title>Characterization and Draft Genome of Vibrio anguillarum J360 Marine Pathogen Isolated from an Outbreak in Lumpfish (Cyclopterus lumpus).</title>
        <authorList>
            <person name="Vasquez J.I."/>
            <person name="Cao T."/>
            <person name="Chakraborty S."/>
            <person name="Gnanagobal H."/>
            <person name="Wescot J."/>
            <person name="Boyce D."/>
            <person name="Santander J."/>
        </authorList>
    </citation>
    <scope>NUCLEOTIDE SEQUENCE [LARGE SCALE GENOMIC DNA]</scope>
    <source>
        <strain evidence="1 3">J360</strain>
    </source>
</reference>
<dbReference type="EMBL" id="CP034672">
    <property type="protein sequence ID" value="AZS26325.1"/>
    <property type="molecule type" value="Genomic_DNA"/>
</dbReference>
<evidence type="ECO:0000313" key="3">
    <source>
        <dbReference type="Proteomes" id="UP000256923"/>
    </source>
</evidence>
<sequence length="280" mass="32746">MISKEQLQYKLKKSDMTTTCFLTFMNVIKSLVKRESVDEIYLEGVDEYQIKEMWRLPCLPEIKEMGGFQLLVFKRDIVNDYCFEGVKKIFLNVLLKHYDTPYSNILKRAVQSEESWSEPSRFSFNKDERSEEEKQKVATIIESWVRESFEQAKLSLGFNVDGVNWEYQLTNDSRKIKLLYFKNQGNTVEITINLAFDNKSMTNKVLMKTRTSFKRKFKHQTELKLVGSMKDKFMLNEILPFAAKVIISLGEGSLQTEKEQLAVLIGNWSFDSLDKNDAVK</sequence>
<protein>
    <submittedName>
        <fullName evidence="1">Uncharacterized protein</fullName>
    </submittedName>
</protein>
<accession>A0A7U6FSA4</accession>
<dbReference type="Proteomes" id="UP000726136">
    <property type="component" value="Unassembled WGS sequence"/>
</dbReference>
<proteinExistence type="predicted"/>